<evidence type="ECO:0000259" key="6">
    <source>
        <dbReference type="Pfam" id="PF01212"/>
    </source>
</evidence>
<evidence type="ECO:0000256" key="1">
    <source>
        <dbReference type="ARBA" id="ARBA00001933"/>
    </source>
</evidence>
<keyword evidence="8" id="KW-1185">Reference proteome</keyword>
<proteinExistence type="inferred from homology"/>
<dbReference type="Proteomes" id="UP000199021">
    <property type="component" value="Unassembled WGS sequence"/>
</dbReference>
<name>A0A1H8YWZ6_9BACT</name>
<evidence type="ECO:0000313" key="7">
    <source>
        <dbReference type="EMBL" id="SEP56581.1"/>
    </source>
</evidence>
<dbReference type="NCBIfam" id="NF041359">
    <property type="entry name" value="GntG_guanitoxin"/>
    <property type="match status" value="1"/>
</dbReference>
<comment type="cofactor">
    <cofactor evidence="1">
        <name>pyridoxal 5'-phosphate</name>
        <dbReference type="ChEBI" id="CHEBI:597326"/>
    </cofactor>
</comment>
<dbReference type="InterPro" id="IPR015424">
    <property type="entry name" value="PyrdxlP-dep_Trfase"/>
</dbReference>
<reference evidence="8" key="1">
    <citation type="submission" date="2016-10" db="EMBL/GenBank/DDBJ databases">
        <authorList>
            <person name="Varghese N."/>
            <person name="Submissions S."/>
        </authorList>
    </citation>
    <scope>NUCLEOTIDE SEQUENCE [LARGE SCALE GENOMIC DNA]</scope>
    <source>
        <strain evidence="8">DSM 24740</strain>
    </source>
</reference>
<keyword evidence="3" id="KW-0663">Pyridoxal phosphate</keyword>
<dbReference type="GO" id="GO:0006545">
    <property type="term" value="P:glycine biosynthetic process"/>
    <property type="evidence" value="ECO:0007669"/>
    <property type="project" value="TreeGrafter"/>
</dbReference>
<dbReference type="GO" id="GO:0005829">
    <property type="term" value="C:cytosol"/>
    <property type="evidence" value="ECO:0007669"/>
    <property type="project" value="TreeGrafter"/>
</dbReference>
<gene>
    <name evidence="7" type="ORF">SAMN05444359_10154</name>
</gene>
<dbReference type="GO" id="GO:0006567">
    <property type="term" value="P:L-threonine catabolic process"/>
    <property type="evidence" value="ECO:0007669"/>
    <property type="project" value="TreeGrafter"/>
</dbReference>
<evidence type="ECO:0000256" key="5">
    <source>
        <dbReference type="PIRSR" id="PIRSR017617-1"/>
    </source>
</evidence>
<organism evidence="7 8">
    <name type="scientific">Neolewinella agarilytica</name>
    <dbReference type="NCBI Taxonomy" id="478744"/>
    <lineage>
        <taxon>Bacteria</taxon>
        <taxon>Pseudomonadati</taxon>
        <taxon>Bacteroidota</taxon>
        <taxon>Saprospiria</taxon>
        <taxon>Saprospirales</taxon>
        <taxon>Lewinellaceae</taxon>
        <taxon>Neolewinella</taxon>
    </lineage>
</organism>
<dbReference type="PANTHER" id="PTHR48097">
    <property type="entry name" value="L-THREONINE ALDOLASE-RELATED"/>
    <property type="match status" value="1"/>
</dbReference>
<evidence type="ECO:0000256" key="2">
    <source>
        <dbReference type="ARBA" id="ARBA00006966"/>
    </source>
</evidence>
<dbReference type="Gene3D" id="3.40.640.10">
    <property type="entry name" value="Type I PLP-dependent aspartate aminotransferase-like (Major domain)"/>
    <property type="match status" value="1"/>
</dbReference>
<dbReference type="InterPro" id="IPR015421">
    <property type="entry name" value="PyrdxlP-dep_Trfase_major"/>
</dbReference>
<dbReference type="AlphaFoldDB" id="A0A1H8YWZ6"/>
<evidence type="ECO:0000313" key="8">
    <source>
        <dbReference type="Proteomes" id="UP000199021"/>
    </source>
</evidence>
<dbReference type="PANTHER" id="PTHR48097:SF9">
    <property type="entry name" value="L-THREONINE ALDOLASE"/>
    <property type="match status" value="1"/>
</dbReference>
<dbReference type="PIRSF" id="PIRSF017617">
    <property type="entry name" value="Thr_aldolase"/>
    <property type="match status" value="1"/>
</dbReference>
<protein>
    <submittedName>
        <fullName evidence="7">L-threonine aldolase</fullName>
    </submittedName>
</protein>
<evidence type="ECO:0000256" key="3">
    <source>
        <dbReference type="ARBA" id="ARBA00022898"/>
    </source>
</evidence>
<dbReference type="STRING" id="478744.SAMN05444359_10154"/>
<feature type="modified residue" description="N6-(pyridoxal phosphate)lysine" evidence="5">
    <location>
        <position position="220"/>
    </location>
</feature>
<dbReference type="FunFam" id="3.40.640.10:FF:000030">
    <property type="entry name" value="Low-specificity L-threonine aldolase"/>
    <property type="match status" value="1"/>
</dbReference>
<dbReference type="InterPro" id="IPR001597">
    <property type="entry name" value="ArAA_b-elim_lyase/Thr_aldolase"/>
</dbReference>
<comment type="similarity">
    <text evidence="2">Belongs to the threonine aldolase family.</text>
</comment>
<dbReference type="InterPro" id="IPR023603">
    <property type="entry name" value="Low_specificity_L-TA-like"/>
</dbReference>
<dbReference type="Gene3D" id="3.90.1150.10">
    <property type="entry name" value="Aspartate Aminotransferase, domain 1"/>
    <property type="match status" value="1"/>
</dbReference>
<feature type="domain" description="Aromatic amino acid beta-eliminating lyase/threonine aldolase" evidence="6">
    <location>
        <begin position="25"/>
        <end position="304"/>
    </location>
</feature>
<keyword evidence="4" id="KW-0456">Lyase</keyword>
<accession>A0A1H8YWZ6</accession>
<dbReference type="EMBL" id="FOFB01000001">
    <property type="protein sequence ID" value="SEP56581.1"/>
    <property type="molecule type" value="Genomic_DNA"/>
</dbReference>
<dbReference type="SUPFAM" id="SSF53383">
    <property type="entry name" value="PLP-dependent transferases"/>
    <property type="match status" value="1"/>
</dbReference>
<evidence type="ECO:0000256" key="4">
    <source>
        <dbReference type="ARBA" id="ARBA00023239"/>
    </source>
</evidence>
<dbReference type="GO" id="GO:0008732">
    <property type="term" value="F:L-allo-threonine aldolase activity"/>
    <property type="evidence" value="ECO:0007669"/>
    <property type="project" value="TreeGrafter"/>
</dbReference>
<dbReference type="InParanoid" id="A0A1H8YWZ6"/>
<dbReference type="InterPro" id="IPR015422">
    <property type="entry name" value="PyrdxlP-dep_Trfase_small"/>
</dbReference>
<sequence>MNLYNIVEESQRRMAKYQKTMTVNLTSDTATRPTPKMLQAMFAAEVGDDVFRQDPTVNKLEATAAERFGMEAALYCPSGTMTNQLAIKCHTQALDEVICEEKSHIYQYEGGVYSMLSSVSMNLIKGERGKLLPGQISAAVKPRYDWLPISSLLVIENTCNKGGGSIYTNEEARTLVQEARSSGLAVHLDGARLFNALVETKESPADWGKTFDTISICLSKGLGAPVGSLLLGPENLIDRARRYRKVLGGGMRQAGYLAAAGLYALEHHTDRLAEDNARARRLGEALAPLPFVASVETVESNICIFHLAGALMAADFLDDLAEHGIQAVPFGPQMVRFTTHLDVTDEMVDHVIRTLQKMA</sequence>
<dbReference type="Pfam" id="PF01212">
    <property type="entry name" value="Beta_elim_lyase"/>
    <property type="match status" value="1"/>
</dbReference>